<evidence type="ECO:0000256" key="2">
    <source>
        <dbReference type="SAM" id="MobiDB-lite"/>
    </source>
</evidence>
<dbReference type="PANTHER" id="PTHR48050">
    <property type="entry name" value="STEROL 3-BETA-GLUCOSYLTRANSFERASE"/>
    <property type="match status" value="1"/>
</dbReference>
<feature type="compositionally biased region" description="Polar residues" evidence="2">
    <location>
        <begin position="65"/>
        <end position="78"/>
    </location>
</feature>
<evidence type="ECO:0000256" key="1">
    <source>
        <dbReference type="ARBA" id="ARBA00022679"/>
    </source>
</evidence>
<protein>
    <submittedName>
        <fullName evidence="5">Sterol 3-beta-glucosyltransferase ugt80b1</fullName>
    </submittedName>
</protein>
<dbReference type="FunFam" id="3.40.50.2000:FF:000009">
    <property type="entry name" value="Sterol 3-beta-glucosyltransferase UGT80A2"/>
    <property type="match status" value="1"/>
</dbReference>
<feature type="domain" description="Erythromycin biosynthesis protein CIII-like C-terminal" evidence="4">
    <location>
        <begin position="460"/>
        <end position="548"/>
    </location>
</feature>
<dbReference type="InterPro" id="IPR004276">
    <property type="entry name" value="GlycoTrans_28_N"/>
</dbReference>
<dbReference type="SUPFAM" id="SSF53756">
    <property type="entry name" value="UDP-Glycosyltransferase/glycogen phosphorylase"/>
    <property type="match status" value="1"/>
</dbReference>
<evidence type="ECO:0000313" key="6">
    <source>
        <dbReference type="Proteomes" id="UP000237347"/>
    </source>
</evidence>
<dbReference type="GO" id="GO:0005975">
    <property type="term" value="P:carbohydrate metabolic process"/>
    <property type="evidence" value="ECO:0007669"/>
    <property type="project" value="InterPro"/>
</dbReference>
<evidence type="ECO:0000313" key="5">
    <source>
        <dbReference type="EMBL" id="KAK7846376.1"/>
    </source>
</evidence>
<dbReference type="AlphaFoldDB" id="A0AAW0L6A9"/>
<proteinExistence type="predicted"/>
<dbReference type="EMBL" id="PKMF04000156">
    <property type="protein sequence ID" value="KAK7846376.1"/>
    <property type="molecule type" value="Genomic_DNA"/>
</dbReference>
<keyword evidence="1" id="KW-0808">Transferase</keyword>
<dbReference type="CDD" id="cd03784">
    <property type="entry name" value="GT1_Gtf-like"/>
    <property type="match status" value="1"/>
</dbReference>
<feature type="region of interest" description="Disordered" evidence="2">
    <location>
        <begin position="1"/>
        <end position="86"/>
    </location>
</feature>
<organism evidence="5 6">
    <name type="scientific">Quercus suber</name>
    <name type="common">Cork oak</name>
    <dbReference type="NCBI Taxonomy" id="58331"/>
    <lineage>
        <taxon>Eukaryota</taxon>
        <taxon>Viridiplantae</taxon>
        <taxon>Streptophyta</taxon>
        <taxon>Embryophyta</taxon>
        <taxon>Tracheophyta</taxon>
        <taxon>Spermatophyta</taxon>
        <taxon>Magnoliopsida</taxon>
        <taxon>eudicotyledons</taxon>
        <taxon>Gunneridae</taxon>
        <taxon>Pentapetalae</taxon>
        <taxon>rosids</taxon>
        <taxon>fabids</taxon>
        <taxon>Fagales</taxon>
        <taxon>Fagaceae</taxon>
        <taxon>Quercus</taxon>
    </lineage>
</organism>
<dbReference type="Gene3D" id="3.40.50.2000">
    <property type="entry name" value="Glycogen Phosphorylase B"/>
    <property type="match status" value="3"/>
</dbReference>
<accession>A0AAW0L6A9</accession>
<sequence length="568" mass="62607">MGSNGGVDHLSKEIVEEGLSSQEMDVGFQQIGGGGGVDESVVEKETPDEQLNAGYLEEPKDQKNSTRQSVLEISQSKQIGGGGVVDESVVEKETPDEQLNAGYLEEPNDQKNSMRQSVLEISQSKEMNVCSSPRRGLDYCITAPVGIHRNLLFDDHGISFTRSMTEKKEAPRHDFKLDRLSEREKKNLIVNLVKIQNDGTVEVDITKSTPVASEFLELHTAERTPINIDVITSDTNKSIPKLNIALLVVGTRGDVQPFLAIAKRLQEFGHRVRLATHANFSTFVKSSGVEFYPLGGDPRVLAGCKRIVNVSFNFSSGLQDMHMLLKLLVCPFTFSSQCLGRRPTYEFPHPLARVPQSAGYWLSYIVVDLLIWWGMRGYINDFRKRKLKLAPIAYFSTYHGSISHLPTGYMWSPHLVPKPTGRDFLACSRISQENHRHFIGGIKGTGQRGIIDRGLGGLGNLTEVPDNVFLLEECPHDWLFPQCSVVVHHGGAGTTATGLKAGCPTTIVPFFGDQFFWGDKVHQKGLGPAPIPIAQLSVESLSNAINFMLQPEVILMSIFASSPAGSHI</sequence>
<dbReference type="GO" id="GO:0016906">
    <property type="term" value="F:sterol 3-beta-glucosyltransferase activity"/>
    <property type="evidence" value="ECO:0007669"/>
    <property type="project" value="UniProtKB-ARBA"/>
</dbReference>
<feature type="domain" description="Glycosyltransferase family 28 N-terminal" evidence="3">
    <location>
        <begin position="244"/>
        <end position="303"/>
    </location>
</feature>
<comment type="caution">
    <text evidence="5">The sequence shown here is derived from an EMBL/GenBank/DDBJ whole genome shotgun (WGS) entry which is preliminary data.</text>
</comment>
<dbReference type="Pfam" id="PF03033">
    <property type="entry name" value="Glyco_transf_28"/>
    <property type="match status" value="1"/>
</dbReference>
<dbReference type="InterPro" id="IPR050426">
    <property type="entry name" value="Glycosyltransferase_28"/>
</dbReference>
<dbReference type="InterPro" id="IPR010610">
    <property type="entry name" value="EryCIII-like_C"/>
</dbReference>
<gene>
    <name evidence="5" type="primary">UGT80B1_3</name>
    <name evidence="5" type="ORF">CFP56_008043</name>
</gene>
<dbReference type="Pfam" id="PF06722">
    <property type="entry name" value="EryCIII-like_C"/>
    <property type="match status" value="1"/>
</dbReference>
<reference evidence="5 6" key="1">
    <citation type="journal article" date="2018" name="Sci. Data">
        <title>The draft genome sequence of cork oak.</title>
        <authorList>
            <person name="Ramos A.M."/>
            <person name="Usie A."/>
            <person name="Barbosa P."/>
            <person name="Barros P.M."/>
            <person name="Capote T."/>
            <person name="Chaves I."/>
            <person name="Simoes F."/>
            <person name="Abreu I."/>
            <person name="Carrasquinho I."/>
            <person name="Faro C."/>
            <person name="Guimaraes J.B."/>
            <person name="Mendonca D."/>
            <person name="Nobrega F."/>
            <person name="Rodrigues L."/>
            <person name="Saibo N.J.M."/>
            <person name="Varela M.C."/>
            <person name="Egas C."/>
            <person name="Matos J."/>
            <person name="Miguel C.M."/>
            <person name="Oliveira M.M."/>
            <person name="Ricardo C.P."/>
            <person name="Goncalves S."/>
        </authorList>
    </citation>
    <scope>NUCLEOTIDE SEQUENCE [LARGE SCALE GENOMIC DNA]</scope>
    <source>
        <strain evidence="6">cv. HL8</strain>
    </source>
</reference>
<dbReference type="Proteomes" id="UP000237347">
    <property type="component" value="Unassembled WGS sequence"/>
</dbReference>
<evidence type="ECO:0000259" key="3">
    <source>
        <dbReference type="Pfam" id="PF03033"/>
    </source>
</evidence>
<dbReference type="PANTHER" id="PTHR48050:SF16">
    <property type="entry name" value="STEROL 3-BETA-GLUCOSYLTRANSFERASE UGT80B1"/>
    <property type="match status" value="1"/>
</dbReference>
<name>A0AAW0L6A9_QUESU</name>
<dbReference type="InterPro" id="IPR002213">
    <property type="entry name" value="UDP_glucos_trans"/>
</dbReference>
<evidence type="ECO:0000259" key="4">
    <source>
        <dbReference type="Pfam" id="PF06722"/>
    </source>
</evidence>
<keyword evidence="6" id="KW-1185">Reference proteome</keyword>